<dbReference type="SMART" id="SM00369">
    <property type="entry name" value="LRR_TYP"/>
    <property type="match status" value="4"/>
</dbReference>
<evidence type="ECO:0008006" key="6">
    <source>
        <dbReference type="Google" id="ProtNLM"/>
    </source>
</evidence>
<dbReference type="PROSITE" id="PS51450">
    <property type="entry name" value="LRR"/>
    <property type="match status" value="1"/>
</dbReference>
<dbReference type="SUPFAM" id="SSF52058">
    <property type="entry name" value="L domain-like"/>
    <property type="match status" value="1"/>
</dbReference>
<accession>A0A1Y1KD58</accession>
<organism evidence="3">
    <name type="scientific">Photinus pyralis</name>
    <name type="common">Common eastern firefly</name>
    <name type="synonym">Lampyris pyralis</name>
    <dbReference type="NCBI Taxonomy" id="7054"/>
    <lineage>
        <taxon>Eukaryota</taxon>
        <taxon>Metazoa</taxon>
        <taxon>Ecdysozoa</taxon>
        <taxon>Arthropoda</taxon>
        <taxon>Hexapoda</taxon>
        <taxon>Insecta</taxon>
        <taxon>Pterygota</taxon>
        <taxon>Neoptera</taxon>
        <taxon>Endopterygota</taxon>
        <taxon>Coleoptera</taxon>
        <taxon>Polyphaga</taxon>
        <taxon>Elateriformia</taxon>
        <taxon>Elateroidea</taxon>
        <taxon>Lampyridae</taxon>
        <taxon>Lampyrinae</taxon>
        <taxon>Photinus</taxon>
    </lineage>
</organism>
<reference evidence="3" key="1">
    <citation type="journal article" date="2016" name="Sci. Rep.">
        <title>Molecular characterization of firefly nuptial gifts: a multi-omics approach sheds light on postcopulatory sexual selection.</title>
        <authorList>
            <person name="Al-Wathiqui N."/>
            <person name="Fallon T.R."/>
            <person name="South A."/>
            <person name="Weng J.K."/>
            <person name="Lewis S.M."/>
        </authorList>
    </citation>
    <scope>NUCLEOTIDE SEQUENCE</scope>
</reference>
<evidence type="ECO:0000313" key="5">
    <source>
        <dbReference type="Proteomes" id="UP000327044"/>
    </source>
</evidence>
<dbReference type="EMBL" id="GEZM01086439">
    <property type="protein sequence ID" value="JAV59443.1"/>
    <property type="molecule type" value="Transcribed_RNA"/>
</dbReference>
<dbReference type="InterPro" id="IPR032675">
    <property type="entry name" value="LRR_dom_sf"/>
</dbReference>
<dbReference type="EMBL" id="GEZM01086436">
    <property type="protein sequence ID" value="JAV59450.1"/>
    <property type="molecule type" value="Transcribed_RNA"/>
</dbReference>
<evidence type="ECO:0000256" key="1">
    <source>
        <dbReference type="ARBA" id="ARBA00022614"/>
    </source>
</evidence>
<evidence type="ECO:0000313" key="3">
    <source>
        <dbReference type="EMBL" id="JAV59443.1"/>
    </source>
</evidence>
<dbReference type="GO" id="GO:0005737">
    <property type="term" value="C:cytoplasm"/>
    <property type="evidence" value="ECO:0007669"/>
    <property type="project" value="TreeGrafter"/>
</dbReference>
<keyword evidence="2" id="KW-0677">Repeat</keyword>
<name>A0A1Y1KD58_PHOPY</name>
<dbReference type="PANTHER" id="PTHR48051:SF53">
    <property type="entry name" value="LEUCINE RICH REPEAT CONTAINING 58"/>
    <property type="match status" value="1"/>
</dbReference>
<dbReference type="EMBL" id="GEZM01086441">
    <property type="protein sequence ID" value="JAV59435.1"/>
    <property type="molecule type" value="Transcribed_RNA"/>
</dbReference>
<dbReference type="Proteomes" id="UP000327044">
    <property type="component" value="Unassembled WGS sequence"/>
</dbReference>
<evidence type="ECO:0000313" key="4">
    <source>
        <dbReference type="EMBL" id="KAB0799429.1"/>
    </source>
</evidence>
<dbReference type="InterPro" id="IPR001611">
    <property type="entry name" value="Leu-rich_rpt"/>
</dbReference>
<dbReference type="OrthoDB" id="1053178at2759"/>
<protein>
    <recommendedName>
        <fullName evidence="6">Leucine-rich repeat-containing protein 58</fullName>
    </recommendedName>
</protein>
<keyword evidence="5" id="KW-1185">Reference proteome</keyword>
<keyword evidence="1" id="KW-0433">Leucine-rich repeat</keyword>
<sequence>MENYTSSDSDSESLNKVLDFTHQLLEMETLEDNLEVFVNDEKRTAEEIETIILNHNHLETLPFNLFKFVNLKTLDVSYSGLSVLPDIFKHTSITTFVAKNNHLSNKSLPKTFTINAKVREVNLSGNAFSAFPEQLLDFPNLKYLYLGSNQITAIPRKIKKLKSLNVLCMGGNWLVDVPETVGELVNLQALVLCDNRIDTLPPSIARLKHLKSLLLHKNLLKALPPEIVGLKNLNELSLRDNPLVVRFVSDMMHDPGSLLELAGRTIKIYGIEVKPGDIPQTLISYLEHAHRCVNPQCKGVFFDNRVEHIKFVDFCGKYRIPLLQYLCSSKCIKDSEEVVRPNRSYMVKKVLLG</sequence>
<dbReference type="EMBL" id="VVIM01000005">
    <property type="protein sequence ID" value="KAB0799429.1"/>
    <property type="molecule type" value="Genomic_DNA"/>
</dbReference>
<gene>
    <name evidence="4" type="ORF">PPYR_07309</name>
</gene>
<reference evidence="4" key="3">
    <citation type="submission" date="2019-08" db="EMBL/GenBank/DDBJ databases">
        <authorList>
            <consortium name="Photinus pyralis genome working group"/>
            <person name="Fallon T.R."/>
            <person name="Sander Lower S.E."/>
            <person name="Weng J.-K."/>
        </authorList>
    </citation>
    <scope>NUCLEOTIDE SEQUENCE</scope>
    <source>
        <strain evidence="4">1611_PpyrPB1</strain>
        <tissue evidence="4">Whole body</tissue>
    </source>
</reference>
<dbReference type="AlphaFoldDB" id="A0A1Y1KD58"/>
<dbReference type="InParanoid" id="A0A1Y1KD58"/>
<dbReference type="PANTHER" id="PTHR48051">
    <property type="match status" value="1"/>
</dbReference>
<dbReference type="Pfam" id="PF13855">
    <property type="entry name" value="LRR_8"/>
    <property type="match status" value="2"/>
</dbReference>
<dbReference type="InterPro" id="IPR050216">
    <property type="entry name" value="LRR_domain-containing"/>
</dbReference>
<dbReference type="FunCoup" id="A0A1Y1KD58">
    <property type="interactions" value="124"/>
</dbReference>
<proteinExistence type="predicted"/>
<evidence type="ECO:0000256" key="2">
    <source>
        <dbReference type="ARBA" id="ARBA00022737"/>
    </source>
</evidence>
<reference evidence="4 5" key="2">
    <citation type="journal article" date="2018" name="Elife">
        <title>Firefly genomes illuminate parallel origins of bioluminescence in beetles.</title>
        <authorList>
            <person name="Fallon T.R."/>
            <person name="Lower S.E."/>
            <person name="Chang C.H."/>
            <person name="Bessho-Uehara M."/>
            <person name="Martin G.J."/>
            <person name="Bewick A.J."/>
            <person name="Behringer M."/>
            <person name="Debat H.J."/>
            <person name="Wong I."/>
            <person name="Day J.C."/>
            <person name="Suvorov A."/>
            <person name="Silva C.J."/>
            <person name="Stanger-Hall K.F."/>
            <person name="Hall D.W."/>
            <person name="Schmitz R.J."/>
            <person name="Nelson D.R."/>
            <person name="Lewis S.M."/>
            <person name="Shigenobu S."/>
            <person name="Bybee S.M."/>
            <person name="Larracuente A.M."/>
            <person name="Oba Y."/>
            <person name="Weng J.K."/>
        </authorList>
    </citation>
    <scope>NUCLEOTIDE SEQUENCE [LARGE SCALE GENOMIC DNA]</scope>
    <source>
        <strain evidence="4">1611_PpyrPB1</strain>
        <tissue evidence="4">Whole body</tissue>
    </source>
</reference>
<dbReference type="Gene3D" id="3.80.10.10">
    <property type="entry name" value="Ribonuclease Inhibitor"/>
    <property type="match status" value="2"/>
</dbReference>
<dbReference type="InterPro" id="IPR003591">
    <property type="entry name" value="Leu-rich_rpt_typical-subtyp"/>
</dbReference>